<accession>E3BNR8</accession>
<sequence length="314" mass="36105">MTISIHLISVPDEEVINSRVAYLPENGGSIGRATSCDIRLPDQSKRISRIHGEFKRTESGYSFVNKGKNTPQLNGKSMSRNKEYPLNDGDIINLEKYSMLVSTLVSNNGNNNSKPLDSNPETDIKFNLVEDETDFLELDEMPIERKNSASFSHKNILSDDPFASDPFGDLDDKDITPHIEIDDLKHASRLEAQRATEYLPAGSNLNNEHLEKSLEKLLNLTEKQQALQNLILDHDSLFDALEVTVEQFLQQFSPLELEDQFKEYLSGGLFASKDKRYWRIYKKHFQHRQGNGDFHRQFKALFLENMRKQRENNQ</sequence>
<dbReference type="InterPro" id="IPR008984">
    <property type="entry name" value="SMAD_FHA_dom_sf"/>
</dbReference>
<comment type="caution">
    <text evidence="2">The sequence shown here is derived from an EMBL/GenBank/DDBJ whole genome shotgun (WGS) entry which is preliminary data.</text>
</comment>
<protein>
    <recommendedName>
        <fullName evidence="1">FHA domain-containing protein</fullName>
    </recommendedName>
</protein>
<dbReference type="Pfam" id="PF20232">
    <property type="entry name" value="T6SS_FHA_C"/>
    <property type="match status" value="1"/>
</dbReference>
<dbReference type="SMART" id="SM00240">
    <property type="entry name" value="FHA"/>
    <property type="match status" value="1"/>
</dbReference>
<dbReference type="Proteomes" id="UP000002943">
    <property type="component" value="Unassembled WGS sequence"/>
</dbReference>
<organism evidence="2 3">
    <name type="scientific">Vibrio caribbeanicus ATCC BAA-2122</name>
    <dbReference type="NCBI Taxonomy" id="796620"/>
    <lineage>
        <taxon>Bacteria</taxon>
        <taxon>Pseudomonadati</taxon>
        <taxon>Pseudomonadota</taxon>
        <taxon>Gammaproteobacteria</taxon>
        <taxon>Vibrionales</taxon>
        <taxon>Vibrionaceae</taxon>
        <taxon>Vibrio</taxon>
    </lineage>
</organism>
<dbReference type="Pfam" id="PF00498">
    <property type="entry name" value="FHA"/>
    <property type="match status" value="1"/>
</dbReference>
<dbReference type="PROSITE" id="PS50006">
    <property type="entry name" value="FHA_DOMAIN"/>
    <property type="match status" value="1"/>
</dbReference>
<dbReference type="InterPro" id="IPR000253">
    <property type="entry name" value="FHA_dom"/>
</dbReference>
<dbReference type="EMBL" id="AEIU01000096">
    <property type="protein sequence ID" value="EFP95312.1"/>
    <property type="molecule type" value="Genomic_DNA"/>
</dbReference>
<evidence type="ECO:0000259" key="1">
    <source>
        <dbReference type="PROSITE" id="PS50006"/>
    </source>
</evidence>
<dbReference type="CDD" id="cd00060">
    <property type="entry name" value="FHA"/>
    <property type="match status" value="1"/>
</dbReference>
<dbReference type="SUPFAM" id="SSF49879">
    <property type="entry name" value="SMAD/FHA domain"/>
    <property type="match status" value="1"/>
</dbReference>
<dbReference type="eggNOG" id="COG1716">
    <property type="taxonomic scope" value="Bacteria"/>
</dbReference>
<dbReference type="InterPro" id="IPR046883">
    <property type="entry name" value="T6SS_FHA_C"/>
</dbReference>
<dbReference type="AlphaFoldDB" id="E3BNR8"/>
<dbReference type="STRING" id="796620.VIBC2010_14794"/>
<reference evidence="2 3" key="1">
    <citation type="journal article" date="2012" name="Int. J. Syst. Evol. Microbiol.">
        <title>Vibrio caribbeanicus sp. nov., isolated from the marine sponge Scleritoderma cyanea.</title>
        <authorList>
            <person name="Hoffmann M."/>
            <person name="Monday S.R."/>
            <person name="Allard M.W."/>
            <person name="Strain E.A."/>
            <person name="Whittaker P."/>
            <person name="Naum M."/>
            <person name="McCarthy P.J."/>
            <person name="Lopez J.V."/>
            <person name="Fischer M."/>
            <person name="Brown E.W."/>
        </authorList>
    </citation>
    <scope>NUCLEOTIDE SEQUENCE [LARGE SCALE GENOMIC DNA]</scope>
    <source>
        <strain evidence="2 3">ATCC BAA-2122</strain>
    </source>
</reference>
<proteinExistence type="predicted"/>
<feature type="domain" description="FHA" evidence="1">
    <location>
        <begin position="28"/>
        <end position="78"/>
    </location>
</feature>
<name>E3BNR8_9VIBR</name>
<dbReference type="Gene3D" id="2.60.200.20">
    <property type="match status" value="1"/>
</dbReference>
<gene>
    <name evidence="2" type="ORF">VIBC2010_14794</name>
</gene>
<dbReference type="RefSeq" id="WP_009602664.1">
    <property type="nucleotide sequence ID" value="NZ_AEIU01000096.1"/>
</dbReference>
<evidence type="ECO:0000313" key="2">
    <source>
        <dbReference type="EMBL" id="EFP95312.1"/>
    </source>
</evidence>
<evidence type="ECO:0000313" key="3">
    <source>
        <dbReference type="Proteomes" id="UP000002943"/>
    </source>
</evidence>
<dbReference type="OrthoDB" id="273564at2"/>
<keyword evidence="3" id="KW-1185">Reference proteome</keyword>